<organism evidence="2 3">
    <name type="scientific">Reinekea blandensis MED297</name>
    <dbReference type="NCBI Taxonomy" id="314283"/>
    <lineage>
        <taxon>Bacteria</taxon>
        <taxon>Pseudomonadati</taxon>
        <taxon>Pseudomonadota</taxon>
        <taxon>Gammaproteobacteria</taxon>
        <taxon>Oceanospirillales</taxon>
        <taxon>Saccharospirillaceae</taxon>
        <taxon>Reinekea</taxon>
    </lineage>
</organism>
<dbReference type="InterPro" id="IPR026387">
    <property type="entry name" value="OMP_w_GlyGly"/>
</dbReference>
<sequence>MNKWIAAAAMTLAVPMASAKVLISIDGGLGGSLNSLGDDASIANGQFDLDSTEANDGSAPYNLGMEANPGFYGWAKISVPVLPDVKVKYESMVLEGERNVTINEEIFGETFNISGDVTSELDLSHVDMALTYGLPLPVVDIDFGINARAMLGGFSATGQVSGETETIDAPFSVSDSGAPLIIPMGYVSAAATIPGAGVKIGGELSTLPLGDTNFTDWNIKGTWYAPLPTNLLVKLGVEGGYRSFNMTVGDKTLGADTSDLASEVSVGGFFLGAALSF</sequence>
<dbReference type="Proteomes" id="UP000005953">
    <property type="component" value="Unassembled WGS sequence"/>
</dbReference>
<feature type="chain" id="PRO_5002665197" description="Outer membrane protein" evidence="1">
    <location>
        <begin position="20"/>
        <end position="277"/>
    </location>
</feature>
<reference evidence="2 3" key="1">
    <citation type="submission" date="2006-02" db="EMBL/GenBank/DDBJ databases">
        <authorList>
            <person name="Pinhassi J."/>
            <person name="Pedros-Alio C."/>
            <person name="Ferriera S."/>
            <person name="Johnson J."/>
            <person name="Kravitz S."/>
            <person name="Halpern A."/>
            <person name="Remington K."/>
            <person name="Beeson K."/>
            <person name="Tran B."/>
            <person name="Rogers Y.-H."/>
            <person name="Friedman R."/>
            <person name="Venter J.C."/>
        </authorList>
    </citation>
    <scope>NUCLEOTIDE SEQUENCE [LARGE SCALE GENOMIC DNA]</scope>
    <source>
        <strain evidence="2 3">MED297</strain>
    </source>
</reference>
<dbReference type="EMBL" id="AAOE01000023">
    <property type="protein sequence ID" value="EAR08251.1"/>
    <property type="molecule type" value="Genomic_DNA"/>
</dbReference>
<comment type="caution">
    <text evidence="2">The sequence shown here is derived from an EMBL/GenBank/DDBJ whole genome shotgun (WGS) entry which is preliminary data.</text>
</comment>
<dbReference type="HOGENOM" id="CLU_1084886_0_0_6"/>
<evidence type="ECO:0000313" key="3">
    <source>
        <dbReference type="Proteomes" id="UP000005953"/>
    </source>
</evidence>
<evidence type="ECO:0008006" key="4">
    <source>
        <dbReference type="Google" id="ProtNLM"/>
    </source>
</evidence>
<dbReference type="NCBIfam" id="TIGR04219">
    <property type="entry name" value="OMP_w_GlyGly"/>
    <property type="match status" value="1"/>
</dbReference>
<proteinExistence type="predicted"/>
<keyword evidence="3" id="KW-1185">Reference proteome</keyword>
<evidence type="ECO:0000313" key="2">
    <source>
        <dbReference type="EMBL" id="EAR08251.1"/>
    </source>
</evidence>
<keyword evidence="1" id="KW-0732">Signal</keyword>
<name>A4BHX9_9GAMM</name>
<dbReference type="RefSeq" id="WP_008042715.1">
    <property type="nucleotide sequence ID" value="NZ_CH724149.1"/>
</dbReference>
<protein>
    <recommendedName>
        <fullName evidence="4">Outer membrane protein</fullName>
    </recommendedName>
</protein>
<accession>A4BHX9</accession>
<evidence type="ECO:0000256" key="1">
    <source>
        <dbReference type="SAM" id="SignalP"/>
    </source>
</evidence>
<gene>
    <name evidence="2" type="ORF">MED297_13912</name>
</gene>
<dbReference type="STRING" id="314283.MED297_13912"/>
<feature type="signal peptide" evidence="1">
    <location>
        <begin position="1"/>
        <end position="19"/>
    </location>
</feature>
<dbReference type="AlphaFoldDB" id="A4BHX9"/>
<dbReference type="OrthoDB" id="6708408at2"/>